<dbReference type="GO" id="GO:0004534">
    <property type="term" value="F:5'-3' RNA exonuclease activity"/>
    <property type="evidence" value="ECO:0007669"/>
    <property type="project" value="TreeGrafter"/>
</dbReference>
<reference evidence="1 2" key="1">
    <citation type="journal article" date="2015" name="Microbiome">
        <title>Genomic resolution of linkages in carbon, nitrogen, and sulfur cycling among widespread estuary sediment bacteria.</title>
        <authorList>
            <person name="Baker B.J."/>
            <person name="Lazar C.S."/>
            <person name="Teske A.P."/>
            <person name="Dick G.J."/>
        </authorList>
    </citation>
    <scope>NUCLEOTIDE SEQUENCE [LARGE SCALE GENOMIC DNA]</scope>
    <source>
        <strain evidence="1">DG_56</strain>
    </source>
</reference>
<dbReference type="InterPro" id="IPR016195">
    <property type="entry name" value="Pol/histidinol_Pase-like"/>
</dbReference>
<dbReference type="Gene3D" id="3.20.20.140">
    <property type="entry name" value="Metal-dependent hydrolases"/>
    <property type="match status" value="1"/>
</dbReference>
<dbReference type="SUPFAM" id="SSF89550">
    <property type="entry name" value="PHP domain-like"/>
    <property type="match status" value="1"/>
</dbReference>
<accession>A0A0S7XIX2</accession>
<evidence type="ECO:0000313" key="2">
    <source>
        <dbReference type="Proteomes" id="UP000052020"/>
    </source>
</evidence>
<organism evidence="1 2">
    <name type="scientific">candidate division KD3-62 bacterium DG_56</name>
    <dbReference type="NCBI Taxonomy" id="1704032"/>
    <lineage>
        <taxon>Bacteria</taxon>
        <taxon>candidate division KD3-62</taxon>
    </lineage>
</organism>
<evidence type="ECO:0008006" key="3">
    <source>
        <dbReference type="Google" id="ProtNLM"/>
    </source>
</evidence>
<dbReference type="PANTHER" id="PTHR42924:SF3">
    <property type="entry name" value="POLYMERASE_HISTIDINOL PHOSPHATASE N-TERMINAL DOMAIN-CONTAINING PROTEIN"/>
    <property type="match status" value="1"/>
</dbReference>
<dbReference type="InterPro" id="IPR052018">
    <property type="entry name" value="PHP_domain"/>
</dbReference>
<dbReference type="EMBL" id="LIZY01000135">
    <property type="protein sequence ID" value="KPJ62009.1"/>
    <property type="molecule type" value="Genomic_DNA"/>
</dbReference>
<dbReference type="Proteomes" id="UP000052020">
    <property type="component" value="Unassembled WGS sequence"/>
</dbReference>
<gene>
    <name evidence="1" type="ORF">AMK68_05455</name>
</gene>
<protein>
    <recommendedName>
        <fullName evidence="3">Polymerase/histidinol phosphatase N-terminal domain-containing protein</fullName>
    </recommendedName>
</protein>
<proteinExistence type="predicted"/>
<dbReference type="GO" id="GO:0035312">
    <property type="term" value="F:5'-3' DNA exonuclease activity"/>
    <property type="evidence" value="ECO:0007669"/>
    <property type="project" value="TreeGrafter"/>
</dbReference>
<dbReference type="PATRIC" id="fig|1704032.3.peg.1028"/>
<comment type="caution">
    <text evidence="1">The sequence shown here is derived from an EMBL/GenBank/DDBJ whole genome shotgun (WGS) entry which is preliminary data.</text>
</comment>
<sequence>MTTPSKPVADRVVELTAAGKPVRPSDVDAIRVDLVNLLAPETEPPKMPTGRYLFCGDVHMHTFYSDGQPSPVGLALQTMYCFMDFNVLTDHNTIEGARVGQQLLKDYGFAHPFTIGEEITTDWAHLNAYPLKQVVSWRLSPYDTIKAAHVQGAVIHWCHPYAISSKWADPLMETGIAGTGLDAWEHIPRTYDAWKKAGTLPVLVGSTDSHSGTFTQAPERTIIFAPTAQGDDLAEAIRSGHTVLVAWKAQNLFYGADDMLALAWAALAEGEALKTAKAECLRNVLKEADLAGMLLASPPRPESLEELSVSGISH</sequence>
<dbReference type="PANTHER" id="PTHR42924">
    <property type="entry name" value="EXONUCLEASE"/>
    <property type="match status" value="1"/>
</dbReference>
<evidence type="ECO:0000313" key="1">
    <source>
        <dbReference type="EMBL" id="KPJ62009.1"/>
    </source>
</evidence>
<dbReference type="AlphaFoldDB" id="A0A0S7XIX2"/>
<name>A0A0S7XIX2_9BACT</name>